<dbReference type="Gene3D" id="3.75.10.10">
    <property type="entry name" value="L-arginine/glycine Amidinotransferase, Chain A"/>
    <property type="match status" value="1"/>
</dbReference>
<keyword evidence="4" id="KW-1185">Reference proteome</keyword>
<comment type="similarity">
    <text evidence="2">Belongs to the agmatine deiminase family.</text>
</comment>
<dbReference type="STRING" id="701521.PECL_1704"/>
<evidence type="ECO:0000256" key="1">
    <source>
        <dbReference type="ARBA" id="ARBA00022801"/>
    </source>
</evidence>
<dbReference type="Pfam" id="PF04371">
    <property type="entry name" value="PAD_porph"/>
    <property type="match status" value="1"/>
</dbReference>
<dbReference type="PANTHER" id="PTHR31377">
    <property type="entry name" value="AGMATINE DEIMINASE-RELATED"/>
    <property type="match status" value="1"/>
</dbReference>
<dbReference type="HOGENOM" id="CLU_037682_1_0_9"/>
<dbReference type="SUPFAM" id="SSF55909">
    <property type="entry name" value="Pentein"/>
    <property type="match status" value="1"/>
</dbReference>
<dbReference type="KEGG" id="pce:PECL_1704"/>
<evidence type="ECO:0000256" key="2">
    <source>
        <dbReference type="HAMAP-Rule" id="MF_01841"/>
    </source>
</evidence>
<reference evidence="3 4" key="1">
    <citation type="journal article" date="2012" name="J. Bacteriol.">
        <title>Complete Genome Sequence of the Beer Spoilage Organism Pediococcus claussenii ATCC BAA-344T.</title>
        <authorList>
            <person name="Pittet V."/>
            <person name="Abegunde T."/>
            <person name="Marfleet T."/>
            <person name="Haakensen M."/>
            <person name="Morrow K."/>
            <person name="Jayaprakash T."/>
            <person name="Schroeder K."/>
            <person name="Trost B."/>
            <person name="Byrns S."/>
            <person name="Bergsveinson J."/>
            <person name="Kusalik A."/>
            <person name="Ziola B."/>
        </authorList>
    </citation>
    <scope>NUCLEOTIDE SEQUENCE [LARGE SCALE GENOMIC DNA]</scope>
    <source>
        <strain evidence="3 4">ATCC BAA-344</strain>
    </source>
</reference>
<proteinExistence type="inferred from homology"/>
<keyword evidence="1 2" id="KW-0378">Hydrolase</keyword>
<dbReference type="eggNOG" id="COG2957">
    <property type="taxonomic scope" value="Bacteria"/>
</dbReference>
<dbReference type="NCBIfam" id="TIGR03380">
    <property type="entry name" value="agmatine_aguA"/>
    <property type="match status" value="1"/>
</dbReference>
<dbReference type="EC" id="3.5.3.12" evidence="2"/>
<comment type="caution">
    <text evidence="2">Lacks conserved residue(s) required for the propagation of feature annotation.</text>
</comment>
<dbReference type="HAMAP" id="MF_01841">
    <property type="entry name" value="Agmatine_deimin"/>
    <property type="match status" value="1"/>
</dbReference>
<dbReference type="AlphaFoldDB" id="G8PBD2"/>
<comment type="catalytic activity">
    <reaction evidence="2">
        <text>agmatine + H2O = N-carbamoylputrescine + NH4(+)</text>
        <dbReference type="Rhea" id="RHEA:18037"/>
        <dbReference type="ChEBI" id="CHEBI:15377"/>
        <dbReference type="ChEBI" id="CHEBI:28938"/>
        <dbReference type="ChEBI" id="CHEBI:58145"/>
        <dbReference type="ChEBI" id="CHEBI:58318"/>
        <dbReference type="EC" id="3.5.3.12"/>
    </reaction>
</comment>
<accession>G8PBD2</accession>
<dbReference type="PANTHER" id="PTHR31377:SF0">
    <property type="entry name" value="AGMATINE DEIMINASE-RELATED"/>
    <property type="match status" value="1"/>
</dbReference>
<evidence type="ECO:0000313" key="3">
    <source>
        <dbReference type="EMBL" id="AEV95921.1"/>
    </source>
</evidence>
<dbReference type="PATRIC" id="fig|701521.8.peg.1605"/>
<dbReference type="Proteomes" id="UP000005444">
    <property type="component" value="Chromosome"/>
</dbReference>
<dbReference type="GO" id="GO:0004668">
    <property type="term" value="F:protein-arginine deiminase activity"/>
    <property type="evidence" value="ECO:0007669"/>
    <property type="project" value="InterPro"/>
</dbReference>
<dbReference type="GO" id="GO:0047632">
    <property type="term" value="F:agmatine deiminase activity"/>
    <property type="evidence" value="ECO:0007669"/>
    <property type="project" value="UniProtKB-UniRule"/>
</dbReference>
<dbReference type="EMBL" id="CP003137">
    <property type="protein sequence ID" value="AEV95921.1"/>
    <property type="molecule type" value="Genomic_DNA"/>
</dbReference>
<dbReference type="InterPro" id="IPR007466">
    <property type="entry name" value="Peptidyl-Arg-deiminase_porph"/>
</dbReference>
<dbReference type="RefSeq" id="WP_014216115.1">
    <property type="nucleotide sequence ID" value="NC_016605.1"/>
</dbReference>
<dbReference type="InterPro" id="IPR017754">
    <property type="entry name" value="Agmatine_deiminase"/>
</dbReference>
<sequence>MEINGFPSQEGFRMPAEFEPVDQSYMIWPQRSDNWRNGGKPAQHAFSKLAEMIAKFQPLTMLVNQSQYQNARRSLSKKIRVVEMSSNDAWIKDVGPFYITNRKEIRGIDFEFNAWGGLVDGLYFPWDKDNQISQKILDLSETNYYRSGMVLEGCAVMVDGEGTLITTDDVILSEGRNKGMTKDHAENIFAHYFGIKKTIWLKQGYFMDETGGDIDNMINFVRPGEIVLTWTDDINDPQYKISHEAYETLLSQTDAAGRKFIIHKIQTPRIIKLTEEEANQVDMINGMLPRFVGQRLTATYVNYLTINNIIIMPIFDDPEDKKAKRLLQNLYPKFEVHTINAREFLNGGGGIHTVVSSVPTIIGGGKK</sequence>
<organism evidence="3 4">
    <name type="scientific">Pediococcus claussenii (strain ATCC BAA-344 / DSM 14800 / JCM 18046 / KCTC 3811 / LMG 21948 / P06)</name>
    <dbReference type="NCBI Taxonomy" id="701521"/>
    <lineage>
        <taxon>Bacteria</taxon>
        <taxon>Bacillati</taxon>
        <taxon>Bacillota</taxon>
        <taxon>Bacilli</taxon>
        <taxon>Lactobacillales</taxon>
        <taxon>Lactobacillaceae</taxon>
        <taxon>Pediococcus</taxon>
    </lineage>
</organism>
<evidence type="ECO:0000313" key="4">
    <source>
        <dbReference type="Proteomes" id="UP000005444"/>
    </source>
</evidence>
<name>G8PBD2_PEDCP</name>
<protein>
    <recommendedName>
        <fullName evidence="2">Putative agmatine deiminase</fullName>
        <ecNumber evidence="2">3.5.3.12</ecNumber>
    </recommendedName>
    <alternativeName>
        <fullName evidence="2">Agmatine iminohydrolase</fullName>
    </alternativeName>
</protein>
<dbReference type="GO" id="GO:0009446">
    <property type="term" value="P:putrescine biosynthetic process"/>
    <property type="evidence" value="ECO:0007669"/>
    <property type="project" value="InterPro"/>
</dbReference>
<gene>
    <name evidence="3" type="primary">aguA2</name>
    <name evidence="2" type="synonym">aguA</name>
    <name evidence="3" type="ordered locus">PECL_1704</name>
</gene>